<name>A0A1Y2JNJ0_BRAJP</name>
<feature type="region of interest" description="Disordered" evidence="1">
    <location>
        <begin position="1"/>
        <end position="23"/>
    </location>
</feature>
<dbReference type="Proteomes" id="UP000193335">
    <property type="component" value="Unassembled WGS sequence"/>
</dbReference>
<organism evidence="2 3">
    <name type="scientific">Bradyrhizobium japonicum</name>
    <dbReference type="NCBI Taxonomy" id="375"/>
    <lineage>
        <taxon>Bacteria</taxon>
        <taxon>Pseudomonadati</taxon>
        <taxon>Pseudomonadota</taxon>
        <taxon>Alphaproteobacteria</taxon>
        <taxon>Hyphomicrobiales</taxon>
        <taxon>Nitrobacteraceae</taxon>
        <taxon>Bradyrhizobium</taxon>
    </lineage>
</organism>
<evidence type="ECO:0000313" key="3">
    <source>
        <dbReference type="Proteomes" id="UP000193335"/>
    </source>
</evidence>
<dbReference type="RefSeq" id="WP_085401636.1">
    <property type="nucleotide sequence ID" value="NZ_NAFL01000255.1"/>
</dbReference>
<reference evidence="2 3" key="1">
    <citation type="submission" date="2017-03" db="EMBL/GenBank/DDBJ databases">
        <title>Whole genome sequences of fourteen strains of Bradyrhizobium canariense and one strain of Bradyrhizobium japonicum isolated from Lupinus (Papilionoideae: Genisteae) species in Algeria.</title>
        <authorList>
            <person name="Crovadore J."/>
            <person name="Chekireb D."/>
            <person name="Brachmann A."/>
            <person name="Chablais R."/>
            <person name="Cochard B."/>
            <person name="Lefort F."/>
        </authorList>
    </citation>
    <scope>NUCLEOTIDE SEQUENCE [LARGE SCALE GENOMIC DNA]</scope>
    <source>
        <strain evidence="2 3">UBMA197</strain>
    </source>
</reference>
<protein>
    <submittedName>
        <fullName evidence="2">Uncharacterized protein</fullName>
    </submittedName>
</protein>
<dbReference type="InterPro" id="IPR010982">
    <property type="entry name" value="Lambda_DNA-bd_dom_sf"/>
</dbReference>
<sequence length="127" mass="14324">MAKKTKAATNGHGKPGHNKRNGTIRLYRKIIEHDHDPDMDEVCSVIAKEGLTVSQAAMLSGVGNSTLANWQKKKTKRPQHLTMKATLAGIGYAFTIKQVEKLDFAAEMVKAERWHEKRETDRNQQKK</sequence>
<proteinExistence type="predicted"/>
<comment type="caution">
    <text evidence="2">The sequence shown here is derived from an EMBL/GenBank/DDBJ whole genome shotgun (WGS) entry which is preliminary data.</text>
</comment>
<dbReference type="EMBL" id="NAFL01000255">
    <property type="protein sequence ID" value="OSJ31532.1"/>
    <property type="molecule type" value="Genomic_DNA"/>
</dbReference>
<dbReference type="GO" id="GO:0003677">
    <property type="term" value="F:DNA binding"/>
    <property type="evidence" value="ECO:0007669"/>
    <property type="project" value="InterPro"/>
</dbReference>
<gene>
    <name evidence="2" type="ORF">BSZ19_21855</name>
</gene>
<evidence type="ECO:0000256" key="1">
    <source>
        <dbReference type="SAM" id="MobiDB-lite"/>
    </source>
</evidence>
<feature type="compositionally biased region" description="Basic residues" evidence="1">
    <location>
        <begin position="14"/>
        <end position="23"/>
    </location>
</feature>
<dbReference type="AlphaFoldDB" id="A0A1Y2JNJ0"/>
<accession>A0A1Y2JNJ0</accession>
<dbReference type="Gene3D" id="1.10.260.40">
    <property type="entry name" value="lambda repressor-like DNA-binding domains"/>
    <property type="match status" value="1"/>
</dbReference>
<evidence type="ECO:0000313" key="2">
    <source>
        <dbReference type="EMBL" id="OSJ31532.1"/>
    </source>
</evidence>